<organism evidence="3 4">
    <name type="scientific">Mortierella isabellina</name>
    <name type="common">Filamentous fungus</name>
    <name type="synonym">Umbelopsis isabellina</name>
    <dbReference type="NCBI Taxonomy" id="91625"/>
    <lineage>
        <taxon>Eukaryota</taxon>
        <taxon>Fungi</taxon>
        <taxon>Fungi incertae sedis</taxon>
        <taxon>Mucoromycota</taxon>
        <taxon>Mucoromycotina</taxon>
        <taxon>Umbelopsidomycetes</taxon>
        <taxon>Umbelopsidales</taxon>
        <taxon>Umbelopsidaceae</taxon>
        <taxon>Umbelopsis</taxon>
    </lineage>
</organism>
<dbReference type="Pfam" id="PF03133">
    <property type="entry name" value="TTL"/>
    <property type="match status" value="1"/>
</dbReference>
<evidence type="ECO:0000313" key="4">
    <source>
        <dbReference type="Proteomes" id="UP000654370"/>
    </source>
</evidence>
<feature type="compositionally biased region" description="Basic and acidic residues" evidence="1">
    <location>
        <begin position="179"/>
        <end position="198"/>
    </location>
</feature>
<dbReference type="Gene3D" id="2.170.270.10">
    <property type="entry name" value="SET domain"/>
    <property type="match status" value="1"/>
</dbReference>
<dbReference type="PANTHER" id="PTHR46088:SF1">
    <property type="entry name" value="TUBULIN--TYROSINE LIGASE-LIKE PROTEIN 12"/>
    <property type="match status" value="1"/>
</dbReference>
<proteinExistence type="predicted"/>
<dbReference type="PANTHER" id="PTHR46088">
    <property type="entry name" value="TUBULIN--TYROSINE LIGASE-LIKE PROTEIN 12"/>
    <property type="match status" value="1"/>
</dbReference>
<sequence length="691" mass="79169">MSAFDAFVTVHQYQLASIPKDLWEPLFMKLGDDYLDAGNAFELHYGDPLEGYTLHAKTNVEKNSNIFLVDHAWTTKPENAKKEIKAAPGLLDRLESLMDIEKEEVYDSDEEDEVEEDSNMVDIVAEQASVSRESAKKALVAEKYDLVNAIMRLTMTEEFKAESDRLQEQVMGQLIASGKAEEKDQRLQKEKEERRKTREKEVLERRVNRVYDQMWVYNQTYSYSVITADGATAVESVWYINDEVGSAITHSSEPNCVMVPFIFSRGNSATIPYSVIFPIKDIAEGEIVTRDFVPKDLKDSLDRKAYLMAYPGRLANDEEIGTEEEFIAAYQALVNVPHPDTKPAKSVNAMALLKTPTTQNVDIKVFTTAEFVRKNLTLPHITFTEDLESADIIWTVQDFTEWEKLSHGQRVSQVPNESCLTYKNNLAKLISHTYGPVSWCPQTYNLIDQLPAFVGDYLQRSHQVDNTDNLWITKPWNYARGMDISIATSLPQVIRQRETATPKITQEYIDKPLLYNDRKFDLRYIVLLHQTSPMVACVYNMFWIRLANKKYDKDNVDDYEKHFTVMNYSNYQMTQLHYQTFIQNIEKEHKLKWADVQKDINFAIKDVLSAACIQEQPIGLAGSETQYKPFAVYGFDVMVTADLKPKIIEVNFSPDCTRACSYDPDFVNNIFSVVDGRIGDIGKALDSFTVL</sequence>
<dbReference type="InterPro" id="IPR046341">
    <property type="entry name" value="SET_dom_sf"/>
</dbReference>
<dbReference type="AlphaFoldDB" id="A0A8H7UL14"/>
<feature type="domain" description="Tubulin--tyrosine ligase-like protein 12 SET-like" evidence="2">
    <location>
        <begin position="205"/>
        <end position="309"/>
    </location>
</feature>
<feature type="domain" description="Tubulin--tyrosine ligase-like protein 12 SET-like" evidence="2">
    <location>
        <begin position="61"/>
        <end position="114"/>
    </location>
</feature>
<dbReference type="SUPFAM" id="SSF82199">
    <property type="entry name" value="SET domain"/>
    <property type="match status" value="1"/>
</dbReference>
<dbReference type="InterPro" id="IPR004344">
    <property type="entry name" value="TTL/TTLL_fam"/>
</dbReference>
<gene>
    <name evidence="3" type="ORF">INT43_006709</name>
</gene>
<dbReference type="CDD" id="cd14278">
    <property type="entry name" value="UBA_NAC_like"/>
    <property type="match status" value="1"/>
</dbReference>
<dbReference type="Pfam" id="PF25556">
    <property type="entry name" value="SET_TTL"/>
    <property type="match status" value="2"/>
</dbReference>
<dbReference type="SUPFAM" id="SSF56059">
    <property type="entry name" value="Glutathione synthetase ATP-binding domain-like"/>
    <property type="match status" value="1"/>
</dbReference>
<dbReference type="InterPro" id="IPR027749">
    <property type="entry name" value="TTLL12"/>
</dbReference>
<evidence type="ECO:0000259" key="2">
    <source>
        <dbReference type="Pfam" id="PF25556"/>
    </source>
</evidence>
<evidence type="ECO:0000256" key="1">
    <source>
        <dbReference type="SAM" id="MobiDB-lite"/>
    </source>
</evidence>
<feature type="region of interest" description="Disordered" evidence="1">
    <location>
        <begin position="175"/>
        <end position="198"/>
    </location>
</feature>
<accession>A0A8H7UL14</accession>
<dbReference type="InterPro" id="IPR057954">
    <property type="entry name" value="SET_TTL12"/>
</dbReference>
<comment type="caution">
    <text evidence="3">The sequence shown here is derived from an EMBL/GenBank/DDBJ whole genome shotgun (WGS) entry which is preliminary data.</text>
</comment>
<dbReference type="EMBL" id="JAEPQZ010000003">
    <property type="protein sequence ID" value="KAG2183698.1"/>
    <property type="molecule type" value="Genomic_DNA"/>
</dbReference>
<dbReference type="Gene3D" id="1.10.8.10">
    <property type="entry name" value="DNA helicase RuvA subunit, C-terminal domain"/>
    <property type="match status" value="1"/>
</dbReference>
<dbReference type="Proteomes" id="UP000654370">
    <property type="component" value="Unassembled WGS sequence"/>
</dbReference>
<keyword evidence="4" id="KW-1185">Reference proteome</keyword>
<evidence type="ECO:0000313" key="3">
    <source>
        <dbReference type="EMBL" id="KAG2183698.1"/>
    </source>
</evidence>
<dbReference type="OrthoDB" id="2127950at2759"/>
<reference evidence="3" key="1">
    <citation type="submission" date="2020-12" db="EMBL/GenBank/DDBJ databases">
        <title>Metabolic potential, ecology and presence of endohyphal bacteria is reflected in genomic diversity of Mucoromycotina.</title>
        <authorList>
            <person name="Muszewska A."/>
            <person name="Okrasinska A."/>
            <person name="Steczkiewicz K."/>
            <person name="Drgas O."/>
            <person name="Orlowska M."/>
            <person name="Perlinska-Lenart U."/>
            <person name="Aleksandrzak-Piekarczyk T."/>
            <person name="Szatraj K."/>
            <person name="Zielenkiewicz U."/>
            <person name="Pilsyk S."/>
            <person name="Malc E."/>
            <person name="Mieczkowski P."/>
            <person name="Kruszewska J.S."/>
            <person name="Biernat P."/>
            <person name="Pawlowska J."/>
        </authorList>
    </citation>
    <scope>NUCLEOTIDE SEQUENCE</scope>
    <source>
        <strain evidence="3">WA0000067209</strain>
    </source>
</reference>
<dbReference type="CDD" id="cd22249">
    <property type="entry name" value="UDM1_RNF168_RNF169-like"/>
    <property type="match status" value="1"/>
</dbReference>
<dbReference type="GO" id="GO:0005737">
    <property type="term" value="C:cytoplasm"/>
    <property type="evidence" value="ECO:0007669"/>
    <property type="project" value="TreeGrafter"/>
</dbReference>
<dbReference type="PROSITE" id="PS51221">
    <property type="entry name" value="TTL"/>
    <property type="match status" value="1"/>
</dbReference>
<protein>
    <recommendedName>
        <fullName evidence="2">Tubulin--tyrosine ligase-like protein 12 SET-like domain-containing protein</fullName>
    </recommendedName>
</protein>
<name>A0A8H7UL14_MORIS</name>
<dbReference type="Gene3D" id="3.30.470.20">
    <property type="entry name" value="ATP-grasp fold, B domain"/>
    <property type="match status" value="1"/>
</dbReference>